<keyword evidence="1" id="KW-1133">Transmembrane helix</keyword>
<organism evidence="2 3">
    <name type="scientific">Pedobacter zeae</name>
    <dbReference type="NCBI Taxonomy" id="1737356"/>
    <lineage>
        <taxon>Bacteria</taxon>
        <taxon>Pseudomonadati</taxon>
        <taxon>Bacteroidota</taxon>
        <taxon>Sphingobacteriia</taxon>
        <taxon>Sphingobacteriales</taxon>
        <taxon>Sphingobacteriaceae</taxon>
        <taxon>Pedobacter</taxon>
    </lineage>
</organism>
<feature type="transmembrane region" description="Helical" evidence="1">
    <location>
        <begin position="111"/>
        <end position="134"/>
    </location>
</feature>
<dbReference type="AlphaFoldDB" id="A0A7W6KCS3"/>
<sequence>MPDYFLIALPLVAFWVLLFLICGRSWQLPAAFIPFCIWGLYSGNTHWKWLLLIPLLSLLVVDIHITMRETKFSREINILSYVLTIPFLILYFCYGRGFVKDGSLVSIIWNYVFQITVLIFASKFWFSDILLLFINRLWVKDKSNMETQVIEKSMKTIGRSTSYYVVFYNLGKMKVSGIFYLFLKLRSIQPDDRVEIVIKKGCLGTEFITGFPKILSR</sequence>
<feature type="transmembrane region" description="Helical" evidence="1">
    <location>
        <begin position="78"/>
        <end position="99"/>
    </location>
</feature>
<evidence type="ECO:0000313" key="3">
    <source>
        <dbReference type="Proteomes" id="UP000532273"/>
    </source>
</evidence>
<protein>
    <submittedName>
        <fullName evidence="2">Uncharacterized protein</fullName>
    </submittedName>
</protein>
<comment type="caution">
    <text evidence="2">The sequence shown here is derived from an EMBL/GenBank/DDBJ whole genome shotgun (WGS) entry which is preliminary data.</text>
</comment>
<dbReference type="EMBL" id="JACIEF010000003">
    <property type="protein sequence ID" value="MBB4109349.1"/>
    <property type="molecule type" value="Genomic_DNA"/>
</dbReference>
<keyword evidence="1" id="KW-0812">Transmembrane</keyword>
<evidence type="ECO:0000313" key="2">
    <source>
        <dbReference type="EMBL" id="MBB4109349.1"/>
    </source>
</evidence>
<evidence type="ECO:0000256" key="1">
    <source>
        <dbReference type="SAM" id="Phobius"/>
    </source>
</evidence>
<name>A0A7W6KCS3_9SPHI</name>
<dbReference type="Proteomes" id="UP000532273">
    <property type="component" value="Unassembled WGS sequence"/>
</dbReference>
<reference evidence="2 3" key="1">
    <citation type="submission" date="2020-08" db="EMBL/GenBank/DDBJ databases">
        <title>Genomic Encyclopedia of Type Strains, Phase IV (KMG-IV): sequencing the most valuable type-strain genomes for metagenomic binning, comparative biology and taxonomic classification.</title>
        <authorList>
            <person name="Goeker M."/>
        </authorList>
    </citation>
    <scope>NUCLEOTIDE SEQUENCE [LARGE SCALE GENOMIC DNA]</scope>
    <source>
        <strain evidence="2 3">DSM 100774</strain>
    </source>
</reference>
<accession>A0A7W6KCS3</accession>
<gene>
    <name evidence="2" type="ORF">GGQ60_003358</name>
</gene>
<dbReference type="RefSeq" id="WP_183766314.1">
    <property type="nucleotide sequence ID" value="NZ_BMHZ01000003.1"/>
</dbReference>
<proteinExistence type="predicted"/>
<feature type="transmembrane region" description="Helical" evidence="1">
    <location>
        <begin position="46"/>
        <end position="66"/>
    </location>
</feature>
<keyword evidence="1" id="KW-0472">Membrane</keyword>